<gene>
    <name evidence="8" type="primary">LOC120282499</name>
</gene>
<comment type="similarity">
    <text evidence="2">Belongs to the FLZ family.</text>
</comment>
<evidence type="ECO:0000256" key="4">
    <source>
        <dbReference type="ARBA" id="ARBA00022723"/>
    </source>
</evidence>
<evidence type="ECO:0000256" key="2">
    <source>
        <dbReference type="ARBA" id="ARBA00009374"/>
    </source>
</evidence>
<dbReference type="PANTHER" id="PTHR33059:SF4">
    <property type="entry name" value="FCS-LIKE ZINC FINGER 5"/>
    <property type="match status" value="1"/>
</dbReference>
<accession>A0AB40D0R6</accession>
<dbReference type="GeneID" id="120282499"/>
<dbReference type="PANTHER" id="PTHR33059">
    <property type="entry name" value="FCS-LIKE ZINC FINGER 5"/>
    <property type="match status" value="1"/>
</dbReference>
<dbReference type="RefSeq" id="XP_039145254.1">
    <property type="nucleotide sequence ID" value="XM_039289320.1"/>
</dbReference>
<dbReference type="InterPro" id="IPR007650">
    <property type="entry name" value="Zf-FLZ_dom"/>
</dbReference>
<dbReference type="GO" id="GO:0005737">
    <property type="term" value="C:cytoplasm"/>
    <property type="evidence" value="ECO:0007669"/>
    <property type="project" value="UniProtKB-SubCell"/>
</dbReference>
<dbReference type="Pfam" id="PF04570">
    <property type="entry name" value="zf-FLZ"/>
    <property type="match status" value="1"/>
</dbReference>
<keyword evidence="4" id="KW-0479">Metal-binding</keyword>
<evidence type="ECO:0000256" key="3">
    <source>
        <dbReference type="ARBA" id="ARBA00022490"/>
    </source>
</evidence>
<sequence>MLLGKRNRAKMGRATSMGEISPAVVAEQVLRDPQPPQPRNEDGGQLIQGAQRRTIAELPAEPISSFLKACQLCRRRLVAGRDIFMYRGDMAFCSTECRQLQMDMDEKLENQPST</sequence>
<dbReference type="AlphaFoldDB" id="A0AB40D0R6"/>
<feature type="zinc finger region" description="FLZ-type" evidence="5">
    <location>
        <begin position="65"/>
        <end position="109"/>
    </location>
</feature>
<organism evidence="7 8">
    <name type="scientific">Dioscorea cayennensis subsp. rotundata</name>
    <name type="common">White Guinea yam</name>
    <name type="synonym">Dioscorea rotundata</name>
    <dbReference type="NCBI Taxonomy" id="55577"/>
    <lineage>
        <taxon>Eukaryota</taxon>
        <taxon>Viridiplantae</taxon>
        <taxon>Streptophyta</taxon>
        <taxon>Embryophyta</taxon>
        <taxon>Tracheophyta</taxon>
        <taxon>Spermatophyta</taxon>
        <taxon>Magnoliopsida</taxon>
        <taxon>Liliopsida</taxon>
        <taxon>Dioscoreales</taxon>
        <taxon>Dioscoreaceae</taxon>
        <taxon>Dioscorea</taxon>
    </lineage>
</organism>
<protein>
    <submittedName>
        <fullName evidence="8">FCS-Like Zinc finger 5-like</fullName>
    </submittedName>
</protein>
<dbReference type="Proteomes" id="UP001515500">
    <property type="component" value="Chromosome 18"/>
</dbReference>
<evidence type="ECO:0000313" key="7">
    <source>
        <dbReference type="Proteomes" id="UP001515500"/>
    </source>
</evidence>
<dbReference type="GO" id="GO:0046872">
    <property type="term" value="F:metal ion binding"/>
    <property type="evidence" value="ECO:0007669"/>
    <property type="project" value="UniProtKB-KW"/>
</dbReference>
<keyword evidence="7" id="KW-1185">Reference proteome</keyword>
<name>A0AB40D0R6_DIOCR</name>
<proteinExistence type="inferred from homology"/>
<evidence type="ECO:0000256" key="5">
    <source>
        <dbReference type="PROSITE-ProRule" id="PRU01131"/>
    </source>
</evidence>
<keyword evidence="3" id="KW-0963">Cytoplasm</keyword>
<reference evidence="8" key="1">
    <citation type="submission" date="2025-08" db="UniProtKB">
        <authorList>
            <consortium name="RefSeq"/>
        </authorList>
    </citation>
    <scope>IDENTIFICATION</scope>
</reference>
<comment type="subcellular location">
    <subcellularLocation>
        <location evidence="1">Cytoplasm</location>
    </subcellularLocation>
</comment>
<dbReference type="PROSITE" id="PS51795">
    <property type="entry name" value="ZF_FLZ"/>
    <property type="match status" value="1"/>
</dbReference>
<evidence type="ECO:0000259" key="6">
    <source>
        <dbReference type="PROSITE" id="PS51795"/>
    </source>
</evidence>
<evidence type="ECO:0000256" key="1">
    <source>
        <dbReference type="ARBA" id="ARBA00004496"/>
    </source>
</evidence>
<evidence type="ECO:0000313" key="8">
    <source>
        <dbReference type="RefSeq" id="XP_039145254.1"/>
    </source>
</evidence>
<feature type="domain" description="FLZ-type" evidence="6">
    <location>
        <begin position="65"/>
        <end position="109"/>
    </location>
</feature>